<sequence>MNGQPALGDAWQPVKLDGVASKAGSVVPGRVLLQLASGTTIFANDKSSHKTSSPTLNKALEALHTTALRSLGNNLVLAEIGKADPTAAATQLATISGVVLAEPDRYVMGMNTPPTTLPTSIVNVAAKQATTQMEQQATSSALPSNYGLTSSLESWLNAGGVNAMGAYQELQSRYNQLPGTGEIITNVCIGDLTDQSMADAGDSYVRSNGPTTIVRNGQRYLDLPSMPLIPTWTTDASGKLDPTGSTEGQDPANGEILLDFSVMAPLPHDQQRPDAIGSGATDLLGIAPGASYRLVVPSQPTFDEIATALLAAAQQNPRPTVINASLGFGTDVNGFAGRYLEDDLLLQSTISTIVHQYGITVTIAANDGTRLYTPASVGPDGGSTPTNVTSDPNRVTNIDDDAFSTTPSQVMDSGAIAAGGTTTDNTLTNGNMSTATVAETRVSGSGNFSSGFGSRINLSAPSDNIVAFEHYQTGGATAQSVLPVLTGGTSAAAPEIAAAAAVVHQAGLLTGHHLMPAQIRTLLESTGRTVGTPAQIDRQLQVGPQLDITAAVDALLPHDPGSQDPQLVRLSVAHHQTLGGLGGRFIEMTDQNTIDLAGPSNGLNQPSGEGLSGPVTFAADLTNTRHGDSYQLTVGSTRFLSATPSIRVTPIQLLEAAGLPVVSTTDRTLNVAFDVLREGRTVASVTRTLTLSASDGTFTEALAPTVNPIVQPGHDVSVQYDLSGVRNVASPQLVVSTVGHWNPVLAPLFNVAWSTPLTQTSGTITIPASVFSSGGGIYGVGLIQNSARTAAPIYGEFAPVRLDGFSANNRPDAPIVSSPGQKPGHQVIITRNAPDFTLRYSVDEIDDAQGAILEISAPGPTLYNSLNTFTAQNGTARDNDGYDSGSIVYQRLPGTSGVISLNAPGLDLTDALQYNLRILPVNSQGDVVGQASPSSALTFNNGIIPDDGIALDFAIAGPDSIVISSGISGLSVLHYNSITGVYGATITRDVTPNARYSVIGVDTQLHRVLLTHQTSSDTKLLEIWDMVANQEVGEPITLASNQYVLQSGRVDQQNHRAALLMWVQPGNADEILPLDLATGKLGTAIPLDSAENVSAGYYNTIDLDQATGHVHVSRQVCLGIGSSQVLDVNLDTMQVTASTAFVSNCSLAFADDQQGGNGWSLSYTSFSVNFPGTTRLQSFDEKTLLAGNSFVLRREKPLTLAVDGIHHLAVVAYKTPVGKLFFGMPPQMTDSNVMSQLDLLDLNTGAVVRTLSAFNFINGLNPLGLHSQRGIQLDPSTRTGWTFGPDNAQIQAFKY</sequence>
<dbReference type="Pfam" id="PF00082">
    <property type="entry name" value="Peptidase_S8"/>
    <property type="match status" value="1"/>
</dbReference>
<dbReference type="Gene3D" id="3.40.50.200">
    <property type="entry name" value="Peptidase S8/S53 domain"/>
    <property type="match status" value="1"/>
</dbReference>
<keyword evidence="1" id="KW-0645">Protease</keyword>
<name>A0A401ZLX3_9CHLR</name>
<dbReference type="RefSeq" id="WP_235845867.1">
    <property type="nucleotide sequence ID" value="NZ_BIFQ01000002.1"/>
</dbReference>
<dbReference type="GO" id="GO:0006508">
    <property type="term" value="P:proteolysis"/>
    <property type="evidence" value="ECO:0007669"/>
    <property type="project" value="UniProtKB-KW"/>
</dbReference>
<proteinExistence type="predicted"/>
<evidence type="ECO:0000256" key="2">
    <source>
        <dbReference type="ARBA" id="ARBA00022801"/>
    </source>
</evidence>
<comment type="caution">
    <text evidence="5">The sequence shown here is derived from an EMBL/GenBank/DDBJ whole genome shotgun (WGS) entry which is preliminary data.</text>
</comment>
<evidence type="ECO:0000256" key="1">
    <source>
        <dbReference type="ARBA" id="ARBA00022670"/>
    </source>
</evidence>
<evidence type="ECO:0000259" key="4">
    <source>
        <dbReference type="Pfam" id="PF00082"/>
    </source>
</evidence>
<dbReference type="EMBL" id="BIFQ01000002">
    <property type="protein sequence ID" value="GCE07855.1"/>
    <property type="molecule type" value="Genomic_DNA"/>
</dbReference>
<reference evidence="6" key="1">
    <citation type="submission" date="2018-12" db="EMBL/GenBank/DDBJ databases">
        <title>Tengunoibacter tsumagoiensis gen. nov., sp. nov., Dictyobacter kobayashii sp. nov., D. alpinus sp. nov., and D. joshuensis sp. nov. and description of Dictyobacteraceae fam. nov. within the order Ktedonobacterales isolated from Tengu-no-mugimeshi.</title>
        <authorList>
            <person name="Wang C.M."/>
            <person name="Zheng Y."/>
            <person name="Sakai Y."/>
            <person name="Toyoda A."/>
            <person name="Minakuchi Y."/>
            <person name="Abe K."/>
            <person name="Yokota A."/>
            <person name="Yabe S."/>
        </authorList>
    </citation>
    <scope>NUCLEOTIDE SEQUENCE [LARGE SCALE GENOMIC DNA]</scope>
    <source>
        <strain evidence="6">S-27</strain>
    </source>
</reference>
<evidence type="ECO:0000256" key="3">
    <source>
        <dbReference type="ARBA" id="ARBA00022825"/>
    </source>
</evidence>
<dbReference type="SUPFAM" id="SSF52743">
    <property type="entry name" value="Subtilisin-like"/>
    <property type="match status" value="1"/>
</dbReference>
<keyword evidence="2" id="KW-0378">Hydrolase</keyword>
<gene>
    <name evidence="5" type="ORF">KDAU_51840</name>
</gene>
<keyword evidence="3" id="KW-0720">Serine protease</keyword>
<protein>
    <recommendedName>
        <fullName evidence="4">Peptidase S8/S53 domain-containing protein</fullName>
    </recommendedName>
</protein>
<feature type="domain" description="Peptidase S8/S53" evidence="4">
    <location>
        <begin position="283"/>
        <end position="530"/>
    </location>
</feature>
<dbReference type="GO" id="GO:0004252">
    <property type="term" value="F:serine-type endopeptidase activity"/>
    <property type="evidence" value="ECO:0007669"/>
    <property type="project" value="InterPro"/>
</dbReference>
<evidence type="ECO:0000313" key="5">
    <source>
        <dbReference type="EMBL" id="GCE07855.1"/>
    </source>
</evidence>
<dbReference type="Proteomes" id="UP000287224">
    <property type="component" value="Unassembled WGS sequence"/>
</dbReference>
<dbReference type="InterPro" id="IPR036852">
    <property type="entry name" value="Peptidase_S8/S53_dom_sf"/>
</dbReference>
<dbReference type="InterPro" id="IPR000209">
    <property type="entry name" value="Peptidase_S8/S53_dom"/>
</dbReference>
<dbReference type="PROSITE" id="PS00138">
    <property type="entry name" value="SUBTILASE_SER"/>
    <property type="match status" value="1"/>
</dbReference>
<evidence type="ECO:0000313" key="6">
    <source>
        <dbReference type="Proteomes" id="UP000287224"/>
    </source>
</evidence>
<organism evidence="5 6">
    <name type="scientific">Dictyobacter aurantiacus</name>
    <dbReference type="NCBI Taxonomy" id="1936993"/>
    <lineage>
        <taxon>Bacteria</taxon>
        <taxon>Bacillati</taxon>
        <taxon>Chloroflexota</taxon>
        <taxon>Ktedonobacteria</taxon>
        <taxon>Ktedonobacterales</taxon>
        <taxon>Dictyobacteraceae</taxon>
        <taxon>Dictyobacter</taxon>
    </lineage>
</organism>
<accession>A0A401ZLX3</accession>
<dbReference type="InterPro" id="IPR023828">
    <property type="entry name" value="Peptidase_S8_Ser-AS"/>
</dbReference>
<keyword evidence="6" id="KW-1185">Reference proteome</keyword>